<protein>
    <submittedName>
        <fullName evidence="5">LacI family transcriptional regulator</fullName>
    </submittedName>
</protein>
<comment type="caution">
    <text evidence="5">The sequence shown here is derived from an EMBL/GenBank/DDBJ whole genome shotgun (WGS) entry which is preliminary data.</text>
</comment>
<dbReference type="EMBL" id="RXLP01000026">
    <property type="protein sequence ID" value="TCD53817.1"/>
    <property type="molecule type" value="Genomic_DNA"/>
</dbReference>
<keyword evidence="2" id="KW-0238">DNA-binding</keyword>
<dbReference type="InterPro" id="IPR046335">
    <property type="entry name" value="LacI/GalR-like_sensor"/>
</dbReference>
<dbReference type="Pfam" id="PF13377">
    <property type="entry name" value="Peripla_BP_3"/>
    <property type="match status" value="1"/>
</dbReference>
<organism evidence="5 6">
    <name type="scientific">Alloscardovia theropitheci</name>
    <dbReference type="NCBI Taxonomy" id="2496842"/>
    <lineage>
        <taxon>Bacteria</taxon>
        <taxon>Bacillati</taxon>
        <taxon>Actinomycetota</taxon>
        <taxon>Actinomycetes</taxon>
        <taxon>Bifidobacteriales</taxon>
        <taxon>Bifidobacteriaceae</taxon>
        <taxon>Alloscardovia</taxon>
    </lineage>
</organism>
<dbReference type="Pfam" id="PF00356">
    <property type="entry name" value="LacI"/>
    <property type="match status" value="1"/>
</dbReference>
<keyword evidence="3" id="KW-0804">Transcription</keyword>
<dbReference type="InterPro" id="IPR010982">
    <property type="entry name" value="Lambda_DNA-bd_dom_sf"/>
</dbReference>
<evidence type="ECO:0000313" key="5">
    <source>
        <dbReference type="EMBL" id="TCD53817.1"/>
    </source>
</evidence>
<dbReference type="GO" id="GO:0003700">
    <property type="term" value="F:DNA-binding transcription factor activity"/>
    <property type="evidence" value="ECO:0007669"/>
    <property type="project" value="TreeGrafter"/>
</dbReference>
<accession>A0A4R0QUT4</accession>
<keyword evidence="6" id="KW-1185">Reference proteome</keyword>
<dbReference type="CDD" id="cd06267">
    <property type="entry name" value="PBP1_LacI_sugar_binding-like"/>
    <property type="match status" value="1"/>
</dbReference>
<keyword evidence="1" id="KW-0805">Transcription regulation</keyword>
<dbReference type="CDD" id="cd01392">
    <property type="entry name" value="HTH_LacI"/>
    <property type="match status" value="1"/>
</dbReference>
<dbReference type="Gene3D" id="1.10.260.40">
    <property type="entry name" value="lambda repressor-like DNA-binding domains"/>
    <property type="match status" value="1"/>
</dbReference>
<dbReference type="InterPro" id="IPR000843">
    <property type="entry name" value="HTH_LacI"/>
</dbReference>
<dbReference type="RefSeq" id="WP_131285196.1">
    <property type="nucleotide sequence ID" value="NZ_RXLP01000026.1"/>
</dbReference>
<dbReference type="PANTHER" id="PTHR30146">
    <property type="entry name" value="LACI-RELATED TRANSCRIPTIONAL REPRESSOR"/>
    <property type="match status" value="1"/>
</dbReference>
<dbReference type="OrthoDB" id="3510266at2"/>
<feature type="domain" description="HTH lacI-type" evidence="4">
    <location>
        <begin position="3"/>
        <end position="57"/>
    </location>
</feature>
<dbReference type="InterPro" id="IPR028082">
    <property type="entry name" value="Peripla_BP_I"/>
</dbReference>
<gene>
    <name evidence="5" type="ORF">EJ419_07585</name>
</gene>
<sequence length="344" mass="38168">MKTSINDVAQAAGVSTATVSRVFSHPDRVAERTREKVLKVASELDFYISRSAGVLKSGQAKRIAFLMGSSKLDWFTSRIIEGLNTVFRAAHYDLVIFPITNIEERKQFFDDLPLRGNVDAVVVSSFDIGPDEVVRLQKARVPIVGINVADTTGFTATVSIDDYEGTSIAVRYLKQLGHQHIAYCYTEFARGLHFSSWSRINGFKKACEEENINYSYILSETTEDVFSNIYSALMTPEHKDATALLFHQDSLAIPFIFAYREMGMDIPATISVMGYDNSNFAGEIGLTTIKQKPLDMAILAAHKTLRLIEDDYSAATHDVIPVKLVVRKTTAQPAQPAQPAQSLN</sequence>
<name>A0A4R0QUT4_9BIFI</name>
<evidence type="ECO:0000256" key="2">
    <source>
        <dbReference type="ARBA" id="ARBA00023125"/>
    </source>
</evidence>
<evidence type="ECO:0000256" key="1">
    <source>
        <dbReference type="ARBA" id="ARBA00023015"/>
    </source>
</evidence>
<dbReference type="AlphaFoldDB" id="A0A4R0QUT4"/>
<dbReference type="SUPFAM" id="SSF53822">
    <property type="entry name" value="Periplasmic binding protein-like I"/>
    <property type="match status" value="1"/>
</dbReference>
<dbReference type="SMART" id="SM00354">
    <property type="entry name" value="HTH_LACI"/>
    <property type="match status" value="1"/>
</dbReference>
<dbReference type="GO" id="GO:0000976">
    <property type="term" value="F:transcription cis-regulatory region binding"/>
    <property type="evidence" value="ECO:0007669"/>
    <property type="project" value="TreeGrafter"/>
</dbReference>
<dbReference type="PROSITE" id="PS50932">
    <property type="entry name" value="HTH_LACI_2"/>
    <property type="match status" value="1"/>
</dbReference>
<evidence type="ECO:0000259" key="4">
    <source>
        <dbReference type="PROSITE" id="PS50932"/>
    </source>
</evidence>
<evidence type="ECO:0000256" key="3">
    <source>
        <dbReference type="ARBA" id="ARBA00023163"/>
    </source>
</evidence>
<proteinExistence type="predicted"/>
<dbReference type="Proteomes" id="UP000291289">
    <property type="component" value="Unassembled WGS sequence"/>
</dbReference>
<dbReference type="SUPFAM" id="SSF47413">
    <property type="entry name" value="lambda repressor-like DNA-binding domains"/>
    <property type="match status" value="1"/>
</dbReference>
<evidence type="ECO:0000313" key="6">
    <source>
        <dbReference type="Proteomes" id="UP000291289"/>
    </source>
</evidence>
<reference evidence="5 6" key="1">
    <citation type="submission" date="2018-12" db="EMBL/GenBank/DDBJ databases">
        <title>Alloscrdovia theropitheci sp. nov: a novel taxon from the feces of the bleeding-herat monkey (Theropithecus geleda).</title>
        <authorList>
            <person name="Modesto M."/>
        </authorList>
    </citation>
    <scope>NUCLEOTIDE SEQUENCE [LARGE SCALE GENOMIC DNA]</scope>
    <source>
        <strain evidence="5 6">GLDI4/2</strain>
    </source>
</reference>
<dbReference type="Gene3D" id="3.40.50.2300">
    <property type="match status" value="2"/>
</dbReference>
<dbReference type="PANTHER" id="PTHR30146:SF109">
    <property type="entry name" value="HTH-TYPE TRANSCRIPTIONAL REGULATOR GALS"/>
    <property type="match status" value="1"/>
</dbReference>